<reference evidence="2 3" key="1">
    <citation type="journal article" date="2015" name="Microbiology (Mosc.)">
        <title>Genomics of the Weissella cibaria species with an examination of its metabolic traits.</title>
        <authorList>
            <person name="Lynch K.M."/>
            <person name="Lucid A."/>
            <person name="Arendt E.K."/>
            <person name="Sleator R.D."/>
            <person name="Lucey B."/>
            <person name="Coffey A."/>
        </authorList>
    </citation>
    <scope>NUCLEOTIDE SEQUENCE [LARGE SCALE GENOMIC DNA]</scope>
    <source>
        <strain evidence="2 3">AB3b</strain>
    </source>
</reference>
<dbReference type="AlphaFoldDB" id="A0A0D1LI77"/>
<proteinExistence type="predicted"/>
<feature type="transmembrane region" description="Helical" evidence="1">
    <location>
        <begin position="121"/>
        <end position="139"/>
    </location>
</feature>
<evidence type="ECO:0000256" key="1">
    <source>
        <dbReference type="SAM" id="Phobius"/>
    </source>
</evidence>
<gene>
    <name evidence="2" type="ORF">ab3b_02274</name>
</gene>
<organism evidence="2 3">
    <name type="scientific">Weissella cibaria</name>
    <dbReference type="NCBI Taxonomy" id="137591"/>
    <lineage>
        <taxon>Bacteria</taxon>
        <taxon>Bacillati</taxon>
        <taxon>Bacillota</taxon>
        <taxon>Bacilli</taxon>
        <taxon>Lactobacillales</taxon>
        <taxon>Lactobacillaceae</taxon>
        <taxon>Weissella</taxon>
    </lineage>
</organism>
<protein>
    <submittedName>
        <fullName evidence="2">Polysaccharide export protein, MPA1 family</fullName>
    </submittedName>
</protein>
<dbReference type="RefSeq" id="WP_043941945.1">
    <property type="nucleotide sequence ID" value="NZ_JWHT01000064.1"/>
</dbReference>
<evidence type="ECO:0000313" key="3">
    <source>
        <dbReference type="Proteomes" id="UP000032289"/>
    </source>
</evidence>
<sequence>MYAQQYNVSLLKTITKLVTTPKVIGDAVKVVEKGNNYSSNQLYGVVSANQSKKIGVGNDKDTMIVTITYKGDTPKYAASMSNELFNQTRLESKKIWGTNNLKLINKAIEPTHKSQVSSLKIALITFGGSFILLSIIYIFKKVMTKSDFE</sequence>
<keyword evidence="1" id="KW-0812">Transmembrane</keyword>
<keyword evidence="1" id="KW-1133">Transmembrane helix</keyword>
<evidence type="ECO:0000313" key="2">
    <source>
        <dbReference type="EMBL" id="KIU20135.1"/>
    </source>
</evidence>
<keyword evidence="1" id="KW-0472">Membrane</keyword>
<dbReference type="Proteomes" id="UP000032289">
    <property type="component" value="Unassembled WGS sequence"/>
</dbReference>
<accession>A0A0D1LI77</accession>
<dbReference type="PATRIC" id="fig|137591.24.peg.2224"/>
<dbReference type="EMBL" id="JWHT01000064">
    <property type="protein sequence ID" value="KIU20135.1"/>
    <property type="molecule type" value="Genomic_DNA"/>
</dbReference>
<name>A0A0D1LI77_9LACO</name>
<comment type="caution">
    <text evidence="2">The sequence shown here is derived from an EMBL/GenBank/DDBJ whole genome shotgun (WGS) entry which is preliminary data.</text>
</comment>